<sequence>MKRTYQPKSRKHKKLHGFIKRMATRSGRNVLKRRRFKGRKRLSA</sequence>
<evidence type="ECO:0000256" key="5">
    <source>
        <dbReference type="HAMAP-Rule" id="MF_00391"/>
    </source>
</evidence>
<keyword evidence="2 5" id="KW-0689">Ribosomal protein</keyword>
<dbReference type="GO" id="GO:0005840">
    <property type="term" value="C:ribosome"/>
    <property type="evidence" value="ECO:0007669"/>
    <property type="project" value="UniProtKB-KW"/>
</dbReference>
<dbReference type="Pfam" id="PF00468">
    <property type="entry name" value="Ribosomal_L34"/>
    <property type="match status" value="1"/>
</dbReference>
<evidence type="ECO:0000313" key="7">
    <source>
        <dbReference type="Proteomes" id="UP001154312"/>
    </source>
</evidence>
<gene>
    <name evidence="5 6" type="primary">rpmH</name>
    <name evidence="6" type="ORF">L7E55_05145</name>
</gene>
<evidence type="ECO:0000313" key="6">
    <source>
        <dbReference type="EMBL" id="MDF9407749.1"/>
    </source>
</evidence>
<dbReference type="NCBIfam" id="TIGR01030">
    <property type="entry name" value="rpmH_bact"/>
    <property type="match status" value="1"/>
</dbReference>
<evidence type="ECO:0000256" key="3">
    <source>
        <dbReference type="ARBA" id="ARBA00023274"/>
    </source>
</evidence>
<dbReference type="AlphaFoldDB" id="A0A9X4JSY3"/>
<dbReference type="InterPro" id="IPR000271">
    <property type="entry name" value="Ribosomal_bL34"/>
</dbReference>
<dbReference type="HAMAP" id="MF_00391">
    <property type="entry name" value="Ribosomal_bL34"/>
    <property type="match status" value="1"/>
</dbReference>
<name>A0A9X4JSY3_9FIRM</name>
<protein>
    <recommendedName>
        <fullName evidence="4 5">Large ribosomal subunit protein bL34</fullName>
    </recommendedName>
</protein>
<reference evidence="6" key="1">
    <citation type="submission" date="2022-02" db="EMBL/GenBank/DDBJ databases">
        <authorList>
            <person name="Leng L."/>
        </authorList>
    </citation>
    <scope>NUCLEOTIDE SEQUENCE</scope>
    <source>
        <strain evidence="6">JI</strain>
    </source>
</reference>
<organism evidence="6 7">
    <name type="scientific">Pelotomaculum isophthalicicum JI</name>
    <dbReference type="NCBI Taxonomy" id="947010"/>
    <lineage>
        <taxon>Bacteria</taxon>
        <taxon>Bacillati</taxon>
        <taxon>Bacillota</taxon>
        <taxon>Clostridia</taxon>
        <taxon>Eubacteriales</taxon>
        <taxon>Desulfotomaculaceae</taxon>
        <taxon>Pelotomaculum</taxon>
    </lineage>
</organism>
<dbReference type="PROSITE" id="PS00784">
    <property type="entry name" value="RIBOSOMAL_L34"/>
    <property type="match status" value="1"/>
</dbReference>
<dbReference type="EMBL" id="JAKOAV010000006">
    <property type="protein sequence ID" value="MDF9407749.1"/>
    <property type="molecule type" value="Genomic_DNA"/>
</dbReference>
<comment type="similarity">
    <text evidence="1 5">Belongs to the bacterial ribosomal protein bL34 family.</text>
</comment>
<evidence type="ECO:0000256" key="1">
    <source>
        <dbReference type="ARBA" id="ARBA00010111"/>
    </source>
</evidence>
<dbReference type="GO" id="GO:1990904">
    <property type="term" value="C:ribonucleoprotein complex"/>
    <property type="evidence" value="ECO:0007669"/>
    <property type="project" value="UniProtKB-KW"/>
</dbReference>
<proteinExistence type="inferred from homology"/>
<dbReference type="Gene3D" id="1.10.287.3980">
    <property type="match status" value="1"/>
</dbReference>
<dbReference type="Proteomes" id="UP001154312">
    <property type="component" value="Unassembled WGS sequence"/>
</dbReference>
<dbReference type="GO" id="GO:0006412">
    <property type="term" value="P:translation"/>
    <property type="evidence" value="ECO:0007669"/>
    <property type="project" value="UniProtKB-UniRule"/>
</dbReference>
<dbReference type="RefSeq" id="WP_277442989.1">
    <property type="nucleotide sequence ID" value="NZ_JAKOAV010000006.1"/>
</dbReference>
<evidence type="ECO:0000256" key="2">
    <source>
        <dbReference type="ARBA" id="ARBA00022980"/>
    </source>
</evidence>
<dbReference type="FunFam" id="1.10.287.3980:FF:000001">
    <property type="entry name" value="Mitochondrial ribosomal protein L34"/>
    <property type="match status" value="1"/>
</dbReference>
<dbReference type="GO" id="GO:0003735">
    <property type="term" value="F:structural constituent of ribosome"/>
    <property type="evidence" value="ECO:0007669"/>
    <property type="project" value="InterPro"/>
</dbReference>
<dbReference type="InterPro" id="IPR020939">
    <property type="entry name" value="Ribosomal_bL34_CS"/>
</dbReference>
<accession>A0A9X4JSY3</accession>
<evidence type="ECO:0000256" key="4">
    <source>
        <dbReference type="ARBA" id="ARBA00035177"/>
    </source>
</evidence>
<dbReference type="PANTHER" id="PTHR14503">
    <property type="entry name" value="MITOCHONDRIAL RIBOSOMAL PROTEIN 34 FAMILY MEMBER"/>
    <property type="match status" value="1"/>
</dbReference>
<keyword evidence="3 5" id="KW-0687">Ribonucleoprotein</keyword>
<comment type="caution">
    <text evidence="6">The sequence shown here is derived from an EMBL/GenBank/DDBJ whole genome shotgun (WGS) entry which is preliminary data.</text>
</comment>
<dbReference type="PANTHER" id="PTHR14503:SF4">
    <property type="entry name" value="LARGE RIBOSOMAL SUBUNIT PROTEIN BL34M"/>
    <property type="match status" value="1"/>
</dbReference>
<keyword evidence="7" id="KW-1185">Reference proteome</keyword>